<dbReference type="PANTHER" id="PTHR10050:SF46">
    <property type="entry name" value="PROTEIN O-MANNOSYL-TRANSFERASE 2"/>
    <property type="match status" value="1"/>
</dbReference>
<feature type="domain" description="Protein O-mannosyl-transferase C-terminal four TM" evidence="2">
    <location>
        <begin position="14"/>
        <end position="154"/>
    </location>
</feature>
<dbReference type="EMBL" id="GHBR01000335">
    <property type="protein sequence ID" value="NDJ95908.1"/>
    <property type="molecule type" value="Transcribed_RNA"/>
</dbReference>
<dbReference type="GO" id="GO:0005783">
    <property type="term" value="C:endoplasmic reticulum"/>
    <property type="evidence" value="ECO:0007669"/>
    <property type="project" value="TreeGrafter"/>
</dbReference>
<feature type="transmembrane region" description="Helical" evidence="1">
    <location>
        <begin position="70"/>
        <end position="92"/>
    </location>
</feature>
<dbReference type="GO" id="GO:0004169">
    <property type="term" value="F:dolichyl-phosphate-mannose-protein mannosyltransferase activity"/>
    <property type="evidence" value="ECO:0007669"/>
    <property type="project" value="TreeGrafter"/>
</dbReference>
<evidence type="ECO:0000313" key="3">
    <source>
        <dbReference type="EMBL" id="NDJ95908.1"/>
    </source>
</evidence>
<reference evidence="3" key="1">
    <citation type="submission" date="2018-11" db="EMBL/GenBank/DDBJ databases">
        <title>Myxobolus squamalis genome and transcriptome.</title>
        <authorList>
            <person name="Yahalomi D."/>
            <person name="Atkinson S.D."/>
            <person name="Neuhof M."/>
            <person name="Chang E.S."/>
            <person name="Philippe H."/>
            <person name="Cartwright P."/>
            <person name="Bartholomew J.L."/>
            <person name="Huchon D."/>
        </authorList>
    </citation>
    <scope>NUCLEOTIDE SEQUENCE</scope>
    <source>
        <strain evidence="3">71B08</strain>
        <tissue evidence="3">Whole</tissue>
    </source>
</reference>
<name>A0A6B2FWN6_MYXSQ</name>
<sequence>MKKIRAKEIMKISFIEKFIESHDRMFTINKNLVPKAHEITSQPWQWPLTIKGIHFSILSHHRVYMLGNPMLYWAIVILIPAYAMLCLFFMLQKTGRLKINHEYQCLIFESIEYASRFFVGWMIHYFPYFLMRRVLYFHHYMPAYLFYSMFAGDYLIFDFRNYD</sequence>
<feature type="transmembrane region" description="Helical" evidence="1">
    <location>
        <begin position="113"/>
        <end position="131"/>
    </location>
</feature>
<dbReference type="InterPro" id="IPR027005">
    <property type="entry name" value="PMT-like"/>
</dbReference>
<keyword evidence="3" id="KW-0808">Transferase</keyword>
<accession>A0A6B2FWN6</accession>
<organism evidence="3">
    <name type="scientific">Myxobolus squamalis</name>
    <name type="common">Myxosporean</name>
    <dbReference type="NCBI Taxonomy" id="59785"/>
    <lineage>
        <taxon>Eukaryota</taxon>
        <taxon>Metazoa</taxon>
        <taxon>Cnidaria</taxon>
        <taxon>Myxozoa</taxon>
        <taxon>Myxosporea</taxon>
        <taxon>Bivalvulida</taxon>
        <taxon>Platysporina</taxon>
        <taxon>Myxobolidae</taxon>
        <taxon>Myxobolus</taxon>
    </lineage>
</organism>
<keyword evidence="1" id="KW-0812">Transmembrane</keyword>
<keyword evidence="1" id="KW-1133">Transmembrane helix</keyword>
<evidence type="ECO:0000259" key="2">
    <source>
        <dbReference type="Pfam" id="PF16192"/>
    </source>
</evidence>
<protein>
    <submittedName>
        <fullName evidence="3">Protein O-mannosyl-transferase 2 (Trinotate prediction)</fullName>
    </submittedName>
</protein>
<feature type="transmembrane region" description="Helical" evidence="1">
    <location>
        <begin position="137"/>
        <end position="157"/>
    </location>
</feature>
<dbReference type="AlphaFoldDB" id="A0A6B2FWN6"/>
<keyword evidence="1" id="KW-0472">Membrane</keyword>
<dbReference type="Pfam" id="PF16192">
    <property type="entry name" value="PMT_4TMC"/>
    <property type="match status" value="1"/>
</dbReference>
<dbReference type="InterPro" id="IPR032421">
    <property type="entry name" value="PMT_4TMC"/>
</dbReference>
<proteinExistence type="predicted"/>
<dbReference type="PANTHER" id="PTHR10050">
    <property type="entry name" value="DOLICHYL-PHOSPHATE-MANNOSE--PROTEIN MANNOSYLTRANSFERASE"/>
    <property type="match status" value="1"/>
</dbReference>
<evidence type="ECO:0000256" key="1">
    <source>
        <dbReference type="SAM" id="Phobius"/>
    </source>
</evidence>
<dbReference type="UniPathway" id="UPA00378"/>